<accession>A0A433QQF4</accession>
<dbReference type="EMBL" id="RBNJ01002429">
    <property type="protein sequence ID" value="RUS31988.1"/>
    <property type="molecule type" value="Genomic_DNA"/>
</dbReference>
<protein>
    <recommendedName>
        <fullName evidence="2">Histone deacetylase complex subunit SAP30 Sin3 binding domain-containing protein</fullName>
    </recommendedName>
</protein>
<sequence length="146" mass="15706">MSIMEATPVGALPSTTFASASATSTTSLGGAATTSSLSSSSAASSSHDKSVIDFASLDISALEKYQHAFRVQTKRVRPTMQELTRAVADHYRQANLVDGEETEQELLTHFVWRVRGDRHPSHVSVSIRIVPPAPAMNTGLLRSKHT</sequence>
<keyword evidence="4" id="KW-1185">Reference proteome</keyword>
<feature type="compositionally biased region" description="Low complexity" evidence="1">
    <location>
        <begin position="28"/>
        <end position="45"/>
    </location>
</feature>
<reference evidence="3 4" key="1">
    <citation type="journal article" date="2018" name="New Phytol.">
        <title>Phylogenomics of Endogonaceae and evolution of mycorrhizas within Mucoromycota.</title>
        <authorList>
            <person name="Chang Y."/>
            <person name="Desiro A."/>
            <person name="Na H."/>
            <person name="Sandor L."/>
            <person name="Lipzen A."/>
            <person name="Clum A."/>
            <person name="Barry K."/>
            <person name="Grigoriev I.V."/>
            <person name="Martin F.M."/>
            <person name="Stajich J.E."/>
            <person name="Smith M.E."/>
            <person name="Bonito G."/>
            <person name="Spatafora J.W."/>
        </authorList>
    </citation>
    <scope>NUCLEOTIDE SEQUENCE [LARGE SCALE GENOMIC DNA]</scope>
    <source>
        <strain evidence="3 4">AD002</strain>
    </source>
</reference>
<feature type="region of interest" description="Disordered" evidence="1">
    <location>
        <begin position="28"/>
        <end position="48"/>
    </location>
</feature>
<gene>
    <name evidence="3" type="ORF">BC938DRAFT_476580</name>
</gene>
<evidence type="ECO:0000313" key="3">
    <source>
        <dbReference type="EMBL" id="RUS31988.1"/>
    </source>
</evidence>
<evidence type="ECO:0000259" key="2">
    <source>
        <dbReference type="Pfam" id="PF13867"/>
    </source>
</evidence>
<dbReference type="Gene3D" id="6.10.160.20">
    <property type="match status" value="1"/>
</dbReference>
<dbReference type="Proteomes" id="UP000274822">
    <property type="component" value="Unassembled WGS sequence"/>
</dbReference>
<feature type="domain" description="Histone deacetylase complex subunit SAP30 Sin3 binding" evidence="2">
    <location>
        <begin position="57"/>
        <end position="114"/>
    </location>
</feature>
<evidence type="ECO:0000313" key="4">
    <source>
        <dbReference type="Proteomes" id="UP000274822"/>
    </source>
</evidence>
<dbReference type="InterPro" id="IPR025718">
    <property type="entry name" value="SAP30_Sin3-bd"/>
</dbReference>
<dbReference type="Pfam" id="PF13867">
    <property type="entry name" value="SAP30_Sin3_bdg"/>
    <property type="match status" value="1"/>
</dbReference>
<name>A0A433QQF4_9FUNG</name>
<comment type="caution">
    <text evidence="3">The sequence shown here is derived from an EMBL/GenBank/DDBJ whole genome shotgun (WGS) entry which is preliminary data.</text>
</comment>
<evidence type="ECO:0000256" key="1">
    <source>
        <dbReference type="SAM" id="MobiDB-lite"/>
    </source>
</evidence>
<dbReference type="InterPro" id="IPR038291">
    <property type="entry name" value="SAP30_C_sf"/>
</dbReference>
<organism evidence="3 4">
    <name type="scientific">Jimgerdemannia flammicorona</name>
    <dbReference type="NCBI Taxonomy" id="994334"/>
    <lineage>
        <taxon>Eukaryota</taxon>
        <taxon>Fungi</taxon>
        <taxon>Fungi incertae sedis</taxon>
        <taxon>Mucoromycota</taxon>
        <taxon>Mucoromycotina</taxon>
        <taxon>Endogonomycetes</taxon>
        <taxon>Endogonales</taxon>
        <taxon>Endogonaceae</taxon>
        <taxon>Jimgerdemannia</taxon>
    </lineage>
</organism>
<dbReference type="AlphaFoldDB" id="A0A433QQF4"/>
<proteinExistence type="predicted"/>